<dbReference type="Pfam" id="PF00232">
    <property type="entry name" value="Glyco_hydro_1"/>
    <property type="match status" value="1"/>
</dbReference>
<dbReference type="InterPro" id="IPR017853">
    <property type="entry name" value="GH"/>
</dbReference>
<dbReference type="Gene3D" id="3.20.20.80">
    <property type="entry name" value="Glycosidases"/>
    <property type="match status" value="1"/>
</dbReference>
<reference evidence="5 6" key="1">
    <citation type="journal article" date="2023" name="Int. J. Syst. Evol. Microbiol.">
        <title>Methylocystis iwaonis sp. nov., a type II methane-oxidizing bacterium from surface soil of a rice paddy field in Japan, and emended description of the genus Methylocystis (ex Whittenbury et al. 1970) Bowman et al. 1993.</title>
        <authorList>
            <person name="Kaise H."/>
            <person name="Sawadogo J.B."/>
            <person name="Alam M.S."/>
            <person name="Ueno C."/>
            <person name="Dianou D."/>
            <person name="Shinjo R."/>
            <person name="Asakawa S."/>
        </authorList>
    </citation>
    <scope>NUCLEOTIDE SEQUENCE [LARGE SCALE GENOMIC DNA]</scope>
    <source>
        <strain evidence="5 6">SS37A-Re</strain>
    </source>
</reference>
<evidence type="ECO:0000256" key="1">
    <source>
        <dbReference type="ARBA" id="ARBA00010838"/>
    </source>
</evidence>
<evidence type="ECO:0000256" key="4">
    <source>
        <dbReference type="RuleBase" id="RU003690"/>
    </source>
</evidence>
<dbReference type="SUPFAM" id="SSF51445">
    <property type="entry name" value="(Trans)glycosidases"/>
    <property type="match status" value="1"/>
</dbReference>
<sequence length="436" mass="49799">MLPGASDIGRLTSPDAFLWAVGIEDTFITAPHRGTGRTLDEYELTDHYGRWREDIGLMAQLGAPCARYGVPWHRIQPAPNVWQWDFVDAALERMLSLKIDPIVDLVHYGLPAWIDQAFLNPDYPHYVAEYATRLAERFRGRVRWYTPLNEPRITAWYCGRLGWWPPYQRSWRGFVALMLAICQGIVETVRALRRVDPEITPFHVDATDVFETDDPALAAEAARRQELVFLALDLISGRVNPGHALWNWLRSNGADEKRLESFAREPLELPIIGVNLYPIFTKKRILRDHEGRLRIRMPYASGDLVEKIGHMYFERYGVPLMISETADKGSVERRLEWLRRSVAAVGALRAQGIPMIGYTWWPMFALVTWAYRQGLRPLHDHLLQMGLWDLDPDPKRRLARIETPLVDAYRGLVSGGAAAVGRLATAEASVDRLRAG</sequence>
<dbReference type="EMBL" id="AP027142">
    <property type="protein sequence ID" value="BDV35744.1"/>
    <property type="molecule type" value="Genomic_DNA"/>
</dbReference>
<comment type="similarity">
    <text evidence="1 4">Belongs to the glycosyl hydrolase 1 family.</text>
</comment>
<proteinExistence type="inferred from homology"/>
<evidence type="ECO:0008006" key="7">
    <source>
        <dbReference type="Google" id="ProtNLM"/>
    </source>
</evidence>
<dbReference type="RefSeq" id="WP_281929259.1">
    <property type="nucleotide sequence ID" value="NZ_AP027142.1"/>
</dbReference>
<evidence type="ECO:0000313" key="6">
    <source>
        <dbReference type="Proteomes" id="UP001317629"/>
    </source>
</evidence>
<evidence type="ECO:0000313" key="5">
    <source>
        <dbReference type="EMBL" id="BDV35744.1"/>
    </source>
</evidence>
<gene>
    <name evidence="5" type="ORF">SS37A_32730</name>
</gene>
<organism evidence="5 6">
    <name type="scientific">Methylocystis iwaonis</name>
    <dbReference type="NCBI Taxonomy" id="2885079"/>
    <lineage>
        <taxon>Bacteria</taxon>
        <taxon>Pseudomonadati</taxon>
        <taxon>Pseudomonadota</taxon>
        <taxon>Alphaproteobacteria</taxon>
        <taxon>Hyphomicrobiales</taxon>
        <taxon>Methylocystaceae</taxon>
        <taxon>Methylocystis</taxon>
    </lineage>
</organism>
<dbReference type="Proteomes" id="UP001317629">
    <property type="component" value="Chromosome"/>
</dbReference>
<keyword evidence="2" id="KW-0378">Hydrolase</keyword>
<keyword evidence="6" id="KW-1185">Reference proteome</keyword>
<name>A0ABM8ECW3_9HYPH</name>
<evidence type="ECO:0000256" key="3">
    <source>
        <dbReference type="ARBA" id="ARBA00023295"/>
    </source>
</evidence>
<accession>A0ABM8ECW3</accession>
<protein>
    <recommendedName>
        <fullName evidence="7">Glycosyl hydrolase family protein</fullName>
    </recommendedName>
</protein>
<dbReference type="InterPro" id="IPR001360">
    <property type="entry name" value="Glyco_hydro_1"/>
</dbReference>
<evidence type="ECO:0000256" key="2">
    <source>
        <dbReference type="ARBA" id="ARBA00022801"/>
    </source>
</evidence>
<keyword evidence="3" id="KW-0326">Glycosidase</keyword>
<dbReference type="PANTHER" id="PTHR10353:SF36">
    <property type="entry name" value="LP05116P"/>
    <property type="match status" value="1"/>
</dbReference>
<dbReference type="PANTHER" id="PTHR10353">
    <property type="entry name" value="GLYCOSYL HYDROLASE"/>
    <property type="match status" value="1"/>
</dbReference>